<dbReference type="EMBL" id="CP126970">
    <property type="protein sequence ID" value="WIM70747.1"/>
    <property type="molecule type" value="Genomic_DNA"/>
</dbReference>
<feature type="transmembrane region" description="Helical" evidence="1">
    <location>
        <begin position="63"/>
        <end position="83"/>
    </location>
</feature>
<sequence>MIVAAIIAMEITFWILVGLGLLLRYPLRRPRAGLVAFLLTPLVDVILLTLVVLDLRAGGHPSWAHTMAAFYIGFSVMFGHRMISWADRTYRVKVRGEHVPKPVSTTPVRDEWLSLFRAVGAIGIAVIAIEIVIAFAASPDAYQLRGAWVTGGIILVIWLLTGPVWEMLRGAQTQPSSRARV</sequence>
<feature type="transmembrane region" description="Helical" evidence="1">
    <location>
        <begin position="148"/>
        <end position="168"/>
    </location>
</feature>
<evidence type="ECO:0000256" key="1">
    <source>
        <dbReference type="SAM" id="Phobius"/>
    </source>
</evidence>
<evidence type="ECO:0008006" key="4">
    <source>
        <dbReference type="Google" id="ProtNLM"/>
    </source>
</evidence>
<gene>
    <name evidence="2" type="ORF">QP029_02645</name>
</gene>
<name>A0ABY8VNS5_9CORY</name>
<reference evidence="2 3" key="1">
    <citation type="submission" date="2023-05" db="EMBL/GenBank/DDBJ databases">
        <title>Corynebacterium suedekumii sp. nov. and Corynebacterium breve sp. nov. isolated from raw cow's milk.</title>
        <authorList>
            <person name="Baer M.K."/>
            <person name="Mehl L."/>
            <person name="Hellmuth R."/>
            <person name="Marke G."/>
            <person name="Lipski A."/>
        </authorList>
    </citation>
    <scope>NUCLEOTIDE SEQUENCE [LARGE SCALE GENOMIC DNA]</scope>
    <source>
        <strain evidence="2 3">LM112</strain>
    </source>
</reference>
<evidence type="ECO:0000313" key="3">
    <source>
        <dbReference type="Proteomes" id="UP001238805"/>
    </source>
</evidence>
<feature type="transmembrane region" description="Helical" evidence="1">
    <location>
        <begin position="6"/>
        <end position="25"/>
    </location>
</feature>
<keyword evidence="3" id="KW-1185">Reference proteome</keyword>
<keyword evidence="1" id="KW-0812">Transmembrane</keyword>
<dbReference type="RefSeq" id="WP_284875327.1">
    <property type="nucleotide sequence ID" value="NZ_CP126970.1"/>
</dbReference>
<feature type="transmembrane region" description="Helical" evidence="1">
    <location>
        <begin position="115"/>
        <end position="136"/>
    </location>
</feature>
<dbReference type="Proteomes" id="UP001238805">
    <property type="component" value="Chromosome"/>
</dbReference>
<accession>A0ABY8VNS5</accession>
<keyword evidence="1" id="KW-0472">Membrane</keyword>
<organism evidence="2 3">
    <name type="scientific">Corynebacterium suedekumii</name>
    <dbReference type="NCBI Taxonomy" id="3049801"/>
    <lineage>
        <taxon>Bacteria</taxon>
        <taxon>Bacillati</taxon>
        <taxon>Actinomycetota</taxon>
        <taxon>Actinomycetes</taxon>
        <taxon>Mycobacteriales</taxon>
        <taxon>Corynebacteriaceae</taxon>
        <taxon>Corynebacterium</taxon>
    </lineage>
</organism>
<feature type="transmembrane region" description="Helical" evidence="1">
    <location>
        <begin position="32"/>
        <end position="51"/>
    </location>
</feature>
<evidence type="ECO:0000313" key="2">
    <source>
        <dbReference type="EMBL" id="WIM70747.1"/>
    </source>
</evidence>
<proteinExistence type="predicted"/>
<keyword evidence="1" id="KW-1133">Transmembrane helix</keyword>
<protein>
    <recommendedName>
        <fullName evidence="4">Integral membrane protein</fullName>
    </recommendedName>
</protein>